<dbReference type="InterPro" id="IPR044839">
    <property type="entry name" value="NDR1-like"/>
</dbReference>
<dbReference type="GO" id="GO:0005886">
    <property type="term" value="C:plasma membrane"/>
    <property type="evidence" value="ECO:0007669"/>
    <property type="project" value="TreeGrafter"/>
</dbReference>
<keyword evidence="2 5" id="KW-0812">Transmembrane</keyword>
<dbReference type="PANTHER" id="PTHR31415">
    <property type="entry name" value="OS05G0367900 PROTEIN"/>
    <property type="match status" value="1"/>
</dbReference>
<dbReference type="GO" id="GO:0009506">
    <property type="term" value="C:plasmodesma"/>
    <property type="evidence" value="ECO:0007669"/>
    <property type="project" value="TreeGrafter"/>
</dbReference>
<evidence type="ECO:0000313" key="7">
    <source>
        <dbReference type="Proteomes" id="UP000504610"/>
    </source>
</evidence>
<dbReference type="Pfam" id="PF03168">
    <property type="entry name" value="LEA_2"/>
    <property type="match status" value="1"/>
</dbReference>
<dbReference type="GeneID" id="108825818"/>
<feature type="domain" description="Late embryogenesis abundant protein LEA-2 subgroup" evidence="6">
    <location>
        <begin position="84"/>
        <end position="187"/>
    </location>
</feature>
<feature type="transmembrane region" description="Helical" evidence="5">
    <location>
        <begin position="28"/>
        <end position="50"/>
    </location>
</feature>
<organism evidence="7 8">
    <name type="scientific">Raphanus sativus</name>
    <name type="common">Radish</name>
    <name type="synonym">Raphanus raphanistrum var. sativus</name>
    <dbReference type="NCBI Taxonomy" id="3726"/>
    <lineage>
        <taxon>Eukaryota</taxon>
        <taxon>Viridiplantae</taxon>
        <taxon>Streptophyta</taxon>
        <taxon>Embryophyta</taxon>
        <taxon>Tracheophyta</taxon>
        <taxon>Spermatophyta</taxon>
        <taxon>Magnoliopsida</taxon>
        <taxon>eudicotyledons</taxon>
        <taxon>Gunneridae</taxon>
        <taxon>Pentapetalae</taxon>
        <taxon>rosids</taxon>
        <taxon>malvids</taxon>
        <taxon>Brassicales</taxon>
        <taxon>Brassicaceae</taxon>
        <taxon>Brassiceae</taxon>
        <taxon>Raphanus</taxon>
    </lineage>
</organism>
<comment type="subcellular location">
    <subcellularLocation>
        <location evidence="1">Membrane</location>
        <topology evidence="1">Single-pass membrane protein</topology>
    </subcellularLocation>
</comment>
<dbReference type="Proteomes" id="UP000504610">
    <property type="component" value="Chromosome 9"/>
</dbReference>
<keyword evidence="7" id="KW-1185">Reference proteome</keyword>
<keyword evidence="3 5" id="KW-1133">Transmembrane helix</keyword>
<evidence type="ECO:0000256" key="5">
    <source>
        <dbReference type="SAM" id="Phobius"/>
    </source>
</evidence>
<dbReference type="OrthoDB" id="1920039at2759"/>
<dbReference type="GO" id="GO:0098542">
    <property type="term" value="P:defense response to other organism"/>
    <property type="evidence" value="ECO:0007669"/>
    <property type="project" value="InterPro"/>
</dbReference>
<accession>A0A6J0L528</accession>
<dbReference type="RefSeq" id="XP_018454671.2">
    <property type="nucleotide sequence ID" value="XM_018599169.2"/>
</dbReference>
<evidence type="ECO:0000256" key="4">
    <source>
        <dbReference type="ARBA" id="ARBA00023136"/>
    </source>
</evidence>
<reference evidence="8" key="2">
    <citation type="submission" date="2025-08" db="UniProtKB">
        <authorList>
            <consortium name="RefSeq"/>
        </authorList>
    </citation>
    <scope>IDENTIFICATION</scope>
    <source>
        <tissue evidence="8">Leaf</tissue>
    </source>
</reference>
<gene>
    <name evidence="8" type="primary">LOC108825818</name>
</gene>
<keyword evidence="4 5" id="KW-0472">Membrane</keyword>
<evidence type="ECO:0000256" key="2">
    <source>
        <dbReference type="ARBA" id="ARBA00022692"/>
    </source>
</evidence>
<evidence type="ECO:0000256" key="1">
    <source>
        <dbReference type="ARBA" id="ARBA00004167"/>
    </source>
</evidence>
<evidence type="ECO:0000256" key="3">
    <source>
        <dbReference type="ARBA" id="ARBA00022989"/>
    </source>
</evidence>
<reference evidence="7" key="1">
    <citation type="journal article" date="2019" name="Database">
        <title>The radish genome database (RadishGD): an integrated information resource for radish genomics.</title>
        <authorList>
            <person name="Yu H.J."/>
            <person name="Baek S."/>
            <person name="Lee Y.J."/>
            <person name="Cho A."/>
            <person name="Mun J.H."/>
        </authorList>
    </citation>
    <scope>NUCLEOTIDE SEQUENCE [LARGE SCALE GENOMIC DNA]</scope>
    <source>
        <strain evidence="7">cv. WK10039</strain>
    </source>
</reference>
<dbReference type="AlphaFoldDB" id="A0A6J0L528"/>
<evidence type="ECO:0000313" key="8">
    <source>
        <dbReference type="RefSeq" id="XP_018454671.2"/>
    </source>
</evidence>
<dbReference type="PANTHER" id="PTHR31415:SF20">
    <property type="entry name" value="NDR1_HIN1-LIKE PROTEIN 26"/>
    <property type="match status" value="1"/>
</dbReference>
<evidence type="ECO:0000259" key="6">
    <source>
        <dbReference type="Pfam" id="PF03168"/>
    </source>
</evidence>
<protein>
    <submittedName>
        <fullName evidence="8">NDR1/HIN1-like protein 26</fullName>
    </submittedName>
</protein>
<sequence length="219" mass="24581">MSQISETSPKHCAKKGGININNRRRKKLFFTFSTFFSGLLLIIFLIWLTLHPAKPEFSLTEADIYTLNLSSSATHLLNSSIQLTLLSKNPNKKVGIYYDKLLVYAAYRGQQITSEASLPPFYQSHEEINLLTAFLQGNELPVAQSFGYQIVRDRAVGKVIIGMKMDGKLRWKIGTFVSGAYRFNVNCVAIVAFGPNMTTDPLPSIQGTRCSTDIIRYTE</sequence>
<name>A0A6J0L528_RAPSA</name>
<dbReference type="KEGG" id="rsz:108825818"/>
<proteinExistence type="predicted"/>
<dbReference type="InterPro" id="IPR004864">
    <property type="entry name" value="LEA_2"/>
</dbReference>